<protein>
    <recommendedName>
        <fullName evidence="2">Mutator-like transposase domain-containing protein</fullName>
    </recommendedName>
</protein>
<evidence type="ECO:0000259" key="2">
    <source>
        <dbReference type="Pfam" id="PF20700"/>
    </source>
</evidence>
<gene>
    <name evidence="3" type="ORF">BDFB_011049</name>
</gene>
<dbReference type="OrthoDB" id="10069847at2759"/>
<feature type="non-terminal residue" evidence="3">
    <location>
        <position position="101"/>
    </location>
</feature>
<keyword evidence="1" id="KW-0472">Membrane</keyword>
<dbReference type="AlphaFoldDB" id="A0A482VFL3"/>
<keyword evidence="4" id="KW-1185">Reference proteome</keyword>
<reference evidence="3 4" key="1">
    <citation type="submission" date="2017-03" db="EMBL/GenBank/DDBJ databases">
        <title>Genome of the blue death feigning beetle - Asbolus verrucosus.</title>
        <authorList>
            <person name="Rider S.D."/>
        </authorList>
    </citation>
    <scope>NUCLEOTIDE SEQUENCE [LARGE SCALE GENOMIC DNA]</scope>
    <source>
        <strain evidence="3">Butters</strain>
        <tissue evidence="3">Head and leg muscle</tissue>
    </source>
</reference>
<dbReference type="InterPro" id="IPR049012">
    <property type="entry name" value="Mutator_transp_dom"/>
</dbReference>
<keyword evidence="1" id="KW-0812">Transmembrane</keyword>
<dbReference type="Pfam" id="PF20700">
    <property type="entry name" value="Mutator"/>
    <property type="match status" value="1"/>
</dbReference>
<comment type="caution">
    <text evidence="3">The sequence shown here is derived from an EMBL/GenBank/DDBJ whole genome shotgun (WGS) entry which is preliminary data.</text>
</comment>
<keyword evidence="1" id="KW-1133">Transmembrane helix</keyword>
<proteinExistence type="predicted"/>
<sequence>RSFTTDNVDDLGVNKAAVCGTVRDGTGYSQLNNFCAGLDIPMISEKTYVLVMPFTINFILSLMFVYPGFIVENKNTQDGFLQNFMMQSEKKIIVTKNTKNL</sequence>
<evidence type="ECO:0000313" key="4">
    <source>
        <dbReference type="Proteomes" id="UP000292052"/>
    </source>
</evidence>
<accession>A0A482VFL3</accession>
<evidence type="ECO:0000313" key="3">
    <source>
        <dbReference type="EMBL" id="RZC05028.1"/>
    </source>
</evidence>
<organism evidence="3 4">
    <name type="scientific">Asbolus verrucosus</name>
    <name type="common">Desert ironclad beetle</name>
    <dbReference type="NCBI Taxonomy" id="1661398"/>
    <lineage>
        <taxon>Eukaryota</taxon>
        <taxon>Metazoa</taxon>
        <taxon>Ecdysozoa</taxon>
        <taxon>Arthropoda</taxon>
        <taxon>Hexapoda</taxon>
        <taxon>Insecta</taxon>
        <taxon>Pterygota</taxon>
        <taxon>Neoptera</taxon>
        <taxon>Endopterygota</taxon>
        <taxon>Coleoptera</taxon>
        <taxon>Polyphaga</taxon>
        <taxon>Cucujiformia</taxon>
        <taxon>Tenebrionidae</taxon>
        <taxon>Pimeliinae</taxon>
        <taxon>Asbolus</taxon>
    </lineage>
</organism>
<name>A0A482VFL3_ASBVE</name>
<dbReference type="Proteomes" id="UP000292052">
    <property type="component" value="Unassembled WGS sequence"/>
</dbReference>
<evidence type="ECO:0000256" key="1">
    <source>
        <dbReference type="SAM" id="Phobius"/>
    </source>
</evidence>
<dbReference type="EMBL" id="QDEB01105264">
    <property type="protein sequence ID" value="RZC05028.1"/>
    <property type="molecule type" value="Genomic_DNA"/>
</dbReference>
<feature type="transmembrane region" description="Helical" evidence="1">
    <location>
        <begin position="48"/>
        <end position="71"/>
    </location>
</feature>
<feature type="non-terminal residue" evidence="3">
    <location>
        <position position="1"/>
    </location>
</feature>
<feature type="domain" description="Mutator-like transposase" evidence="2">
    <location>
        <begin position="12"/>
        <end position="48"/>
    </location>
</feature>